<evidence type="ECO:0000313" key="3">
    <source>
        <dbReference type="EMBL" id="AFZ81500.1"/>
    </source>
</evidence>
<dbReference type="Gene3D" id="3.40.50.1820">
    <property type="entry name" value="alpha/beta hydrolase"/>
    <property type="match status" value="1"/>
</dbReference>
<keyword evidence="1" id="KW-0732">Signal</keyword>
<organism evidence="3 4">
    <name type="scientific">Theileria equi strain WA</name>
    <dbReference type="NCBI Taxonomy" id="1537102"/>
    <lineage>
        <taxon>Eukaryota</taxon>
        <taxon>Sar</taxon>
        <taxon>Alveolata</taxon>
        <taxon>Apicomplexa</taxon>
        <taxon>Aconoidasida</taxon>
        <taxon>Piroplasmida</taxon>
        <taxon>Theileriidae</taxon>
        <taxon>Theileria</taxon>
    </lineage>
</organism>
<dbReference type="InterPro" id="IPR029058">
    <property type="entry name" value="AB_hydrolase_fold"/>
</dbReference>
<dbReference type="SUPFAM" id="SSF53474">
    <property type="entry name" value="alpha/beta-Hydrolases"/>
    <property type="match status" value="1"/>
</dbReference>
<gene>
    <name evidence="3" type="ORF">BEWA_009120</name>
</gene>
<dbReference type="PANTHER" id="PTHR11614">
    <property type="entry name" value="PHOSPHOLIPASE-RELATED"/>
    <property type="match status" value="1"/>
</dbReference>
<dbReference type="Pfam" id="PF12146">
    <property type="entry name" value="Hydrolase_4"/>
    <property type="match status" value="1"/>
</dbReference>
<protein>
    <recommendedName>
        <fullName evidence="2">Serine aminopeptidase S33 domain-containing protein</fullName>
    </recommendedName>
</protein>
<keyword evidence="4" id="KW-1185">Reference proteome</keyword>
<evidence type="ECO:0000313" key="4">
    <source>
        <dbReference type="Proteomes" id="UP000031512"/>
    </source>
</evidence>
<accession>L0B105</accession>
<evidence type="ECO:0000259" key="2">
    <source>
        <dbReference type="Pfam" id="PF12146"/>
    </source>
</evidence>
<sequence>MRCTLFVCTFHLFLRYGWADHDEGTKHAILDVTNTDSSSIDTFTRNPYGMVAKIHIAKDGYRILSVWDGQDILWISANGYLCDHVSVVMFREKNGCSTSFAARLVAVYASNSNDLSKIFYYENVGGWKKITEERFYRSFSREASNQSLLGTIVLNINGTNDPSKLYMNSSPNFPFSVYAPNVGYGITSVQAESVLWMGTTERCLYASSYPRNNPQVIYLIISSENATKELFFCRVNNEWISTTKNEYRLGLVKAGFKEYEFSNEITAEISNLQRDTFYIRDLAIEGHAVRFCMPCVGLRLRSVVDNGDVIWKASEESERCTYLNLILRGSVPVALFIFVDDTVNARKILYFKKDIGGWNPTDKDGYYYALSGLNRPIYTHKATGEIIMSSFKNRQGLRIATYASRVKNAKGDVILVHGIRGHFMSEFCASSTEWNYRHFGYDLSPAANPLGYYTAPLEPRNADRYRHFFERLVLHGNLLDVSPRYEYEGSFVEALNRFGYNVYGFDHQSHGLSEANGEKVYQAENFKHYVYDTLQFISIVKRGKFDDPSEKWDKSSLYENIPTDRRTFLLGFSMGGNIVFRAVQEFHGNAEKGAKFLDGIIVTSGMFNVSHYLNTLPKKLARPFLGLVSSVILDNINPKESFLGCGRVFDLFARHHDPFLGSKKLTLKTTKQIFDACDDVKESENMVNYPRNLPTLFIHTTDDYICGISGPIEILERIASSEYTKLIELSGSLHYITAAQPLFLIKPHIKEWLEQYT</sequence>
<dbReference type="eggNOG" id="ENOG502RSYW">
    <property type="taxonomic scope" value="Eukaryota"/>
</dbReference>
<dbReference type="EMBL" id="CP001670">
    <property type="protein sequence ID" value="AFZ81500.1"/>
    <property type="molecule type" value="Genomic_DNA"/>
</dbReference>
<dbReference type="KEGG" id="beq:BEWA_009120"/>
<dbReference type="STRING" id="1537102.L0B105"/>
<dbReference type="AlphaFoldDB" id="L0B105"/>
<feature type="chain" id="PRO_5003939476" description="Serine aminopeptidase S33 domain-containing protein" evidence="1">
    <location>
        <begin position="20"/>
        <end position="757"/>
    </location>
</feature>
<dbReference type="RefSeq" id="XP_004831166.1">
    <property type="nucleotide sequence ID" value="XM_004831109.1"/>
</dbReference>
<feature type="domain" description="Serine aminopeptidase S33" evidence="2">
    <location>
        <begin position="484"/>
        <end position="736"/>
    </location>
</feature>
<reference evidence="3 4" key="1">
    <citation type="journal article" date="2012" name="BMC Genomics">
        <title>Comparative genomic analysis and phylogenetic position of Theileria equi.</title>
        <authorList>
            <person name="Kappmeyer L.S."/>
            <person name="Thiagarajan M."/>
            <person name="Herndon D.R."/>
            <person name="Ramsay J.D."/>
            <person name="Caler E."/>
            <person name="Djikeng A."/>
            <person name="Gillespie J.J."/>
            <person name="Lau A.O."/>
            <person name="Roalson E.H."/>
            <person name="Silva J.C."/>
            <person name="Silva M.G."/>
            <person name="Suarez C.E."/>
            <person name="Ueti M.W."/>
            <person name="Nene V.M."/>
            <person name="Mealey R.H."/>
            <person name="Knowles D.P."/>
            <person name="Brayton K.A."/>
        </authorList>
    </citation>
    <scope>NUCLEOTIDE SEQUENCE [LARGE SCALE GENOMIC DNA]</scope>
    <source>
        <strain evidence="3 4">WA</strain>
    </source>
</reference>
<feature type="signal peptide" evidence="1">
    <location>
        <begin position="1"/>
        <end position="19"/>
    </location>
</feature>
<dbReference type="OrthoDB" id="375454at2759"/>
<dbReference type="VEuPathDB" id="PiroplasmaDB:BEWA_009120"/>
<dbReference type="GeneID" id="15805380"/>
<dbReference type="InterPro" id="IPR051044">
    <property type="entry name" value="MAG_DAG_Lipase"/>
</dbReference>
<proteinExistence type="predicted"/>
<dbReference type="InterPro" id="IPR022742">
    <property type="entry name" value="Hydrolase_4"/>
</dbReference>
<name>L0B105_THEEQ</name>
<evidence type="ECO:0000256" key="1">
    <source>
        <dbReference type="SAM" id="SignalP"/>
    </source>
</evidence>
<dbReference type="Proteomes" id="UP000031512">
    <property type="component" value="Chromosome 3"/>
</dbReference>